<dbReference type="AlphaFoldDB" id="A0A2N8PF41"/>
<proteinExistence type="predicted"/>
<comment type="caution">
    <text evidence="1">The sequence shown here is derived from an EMBL/GenBank/DDBJ whole genome shotgun (WGS) entry which is preliminary data.</text>
</comment>
<reference evidence="2" key="1">
    <citation type="submission" date="2015-09" db="EMBL/GenBank/DDBJ databases">
        <authorList>
            <person name="Graham D.E."/>
            <person name="Mahan K.M."/>
            <person name="Klingeman D.M."/>
            <person name="Fida T."/>
            <person name="Giannone R.J."/>
            <person name="Hettich R.L."/>
            <person name="Parry R.J."/>
            <person name="Spain J.C."/>
        </authorList>
    </citation>
    <scope>NUCLEOTIDE SEQUENCE [LARGE SCALE GENOMIC DNA]</scope>
    <source>
        <strain evidence="2">JCM 4701</strain>
    </source>
</reference>
<name>A0A2N8PF41_STRNR</name>
<dbReference type="Proteomes" id="UP000236047">
    <property type="component" value="Unassembled WGS sequence"/>
</dbReference>
<evidence type="ECO:0000313" key="1">
    <source>
        <dbReference type="EMBL" id="PNE39631.1"/>
    </source>
</evidence>
<sequence>MRIETSYKKVSGGKITGQLGYSHRGTSHWGSAFTQSAGTTKTSTWTSYDSGFRCAPTVGILKVNGQGTFQTPVASC</sequence>
<accession>A0A2N8PF41</accession>
<evidence type="ECO:0000313" key="2">
    <source>
        <dbReference type="Proteomes" id="UP000236047"/>
    </source>
</evidence>
<keyword evidence="2" id="KW-1185">Reference proteome</keyword>
<gene>
    <name evidence="1" type="ORF">AOB60_29035</name>
</gene>
<protein>
    <submittedName>
        <fullName evidence="1">Uncharacterized protein</fullName>
    </submittedName>
</protein>
<dbReference type="EMBL" id="LJSN01000003">
    <property type="protein sequence ID" value="PNE39631.1"/>
    <property type="molecule type" value="Genomic_DNA"/>
</dbReference>
<organism evidence="1 2">
    <name type="scientific">Streptomyces noursei</name>
    <name type="common">Streptomyces albulus</name>
    <dbReference type="NCBI Taxonomy" id="1971"/>
    <lineage>
        <taxon>Bacteria</taxon>
        <taxon>Bacillati</taxon>
        <taxon>Actinomycetota</taxon>
        <taxon>Actinomycetes</taxon>
        <taxon>Kitasatosporales</taxon>
        <taxon>Streptomycetaceae</taxon>
        <taxon>Streptomyces</taxon>
    </lineage>
</organism>
<dbReference type="RefSeq" id="WP_258018168.1">
    <property type="nucleotide sequence ID" value="NZ_LJSN01000003.1"/>
</dbReference>